<dbReference type="FunFam" id="1.20.1720.10:FF:000009">
    <property type="entry name" value="MFS multidrug transporter"/>
    <property type="match status" value="1"/>
</dbReference>
<evidence type="ECO:0000256" key="2">
    <source>
        <dbReference type="ARBA" id="ARBA00022448"/>
    </source>
</evidence>
<feature type="region of interest" description="Disordered" evidence="7">
    <location>
        <begin position="1"/>
        <end position="35"/>
    </location>
</feature>
<dbReference type="PANTHER" id="PTHR23502">
    <property type="entry name" value="MAJOR FACILITATOR SUPERFAMILY"/>
    <property type="match status" value="1"/>
</dbReference>
<feature type="transmembrane region" description="Helical" evidence="8">
    <location>
        <begin position="118"/>
        <end position="135"/>
    </location>
</feature>
<evidence type="ECO:0000313" key="11">
    <source>
        <dbReference type="Proteomes" id="UP000054166"/>
    </source>
</evidence>
<dbReference type="Proteomes" id="UP000054166">
    <property type="component" value="Unassembled WGS sequence"/>
</dbReference>
<evidence type="ECO:0000256" key="7">
    <source>
        <dbReference type="SAM" id="MobiDB-lite"/>
    </source>
</evidence>
<dbReference type="GO" id="GO:0015137">
    <property type="term" value="F:citrate transmembrane transporter activity"/>
    <property type="evidence" value="ECO:0007669"/>
    <property type="project" value="UniProtKB-ARBA"/>
</dbReference>
<dbReference type="FunFam" id="1.20.1250.20:FF:000172">
    <property type="entry name" value="MFS multidrug resistance transporter"/>
    <property type="match status" value="1"/>
</dbReference>
<evidence type="ECO:0000256" key="3">
    <source>
        <dbReference type="ARBA" id="ARBA00022692"/>
    </source>
</evidence>
<feature type="transmembrane region" description="Helical" evidence="8">
    <location>
        <begin position="50"/>
        <end position="71"/>
    </location>
</feature>
<feature type="transmembrane region" description="Helical" evidence="8">
    <location>
        <begin position="87"/>
        <end position="106"/>
    </location>
</feature>
<organism evidence="10 11">
    <name type="scientific">Piloderma croceum (strain F 1598)</name>
    <dbReference type="NCBI Taxonomy" id="765440"/>
    <lineage>
        <taxon>Eukaryota</taxon>
        <taxon>Fungi</taxon>
        <taxon>Dikarya</taxon>
        <taxon>Basidiomycota</taxon>
        <taxon>Agaricomycotina</taxon>
        <taxon>Agaricomycetes</taxon>
        <taxon>Agaricomycetidae</taxon>
        <taxon>Atheliales</taxon>
        <taxon>Atheliaceae</taxon>
        <taxon>Piloderma</taxon>
    </lineage>
</organism>
<feature type="transmembrane region" description="Helical" evidence="8">
    <location>
        <begin position="415"/>
        <end position="440"/>
    </location>
</feature>
<keyword evidence="4 8" id="KW-1133">Transmembrane helix</keyword>
<keyword evidence="3 8" id="KW-0812">Transmembrane</keyword>
<evidence type="ECO:0000256" key="1">
    <source>
        <dbReference type="ARBA" id="ARBA00004141"/>
    </source>
</evidence>
<dbReference type="OrthoDB" id="440553at2759"/>
<dbReference type="InterPro" id="IPR011701">
    <property type="entry name" value="MFS"/>
</dbReference>
<evidence type="ECO:0000256" key="5">
    <source>
        <dbReference type="ARBA" id="ARBA00023136"/>
    </source>
</evidence>
<keyword evidence="2" id="KW-0813">Transport</keyword>
<dbReference type="AlphaFoldDB" id="A0A0C3GDB8"/>
<evidence type="ECO:0000256" key="8">
    <source>
        <dbReference type="SAM" id="Phobius"/>
    </source>
</evidence>
<feature type="transmembrane region" description="Helical" evidence="8">
    <location>
        <begin position="141"/>
        <end position="166"/>
    </location>
</feature>
<comment type="subcellular location">
    <subcellularLocation>
        <location evidence="1">Membrane</location>
        <topology evidence="1">Multi-pass membrane protein</topology>
    </subcellularLocation>
</comment>
<feature type="compositionally biased region" description="Basic and acidic residues" evidence="7">
    <location>
        <begin position="15"/>
        <end position="24"/>
    </location>
</feature>
<sequence>MTSIPNDGDAQSVHRVPDRIEPSHESPALEQAEPNRKDRPYSIFTSGEKWAIVVIASIAGLFSPLTANIYFPAIPAMAVAFHKSTELINLTVTVYMVMQGVAPMFWGTIADKVGRRPIFLACLLTLCLSCVGLAMTPTNAYWLLVLLRCLQAGGSASTIALGAGVIGDIAEPSERGGFFGLYGLTPMAGPCVGPVIGGILADKLGWRAIFWFLCISSAICFLFMLLFVPETLRSLVGDGSYIPSAIHRPWVPIIGRNRLGSSPVDKPHKKAFANPLRLLTYPDVLLLLFYNGIVYSVFYGVTATTSTLFKKSYPFLNETDIGLCYLAIGGGCLFGSLLTGKFLDRDYQSIKQQMIRKTEADSEKGMRSEDVTREENFPIEHARLRTTPIYLAVFVSATLGYGWCLQKNVNLAVPLILQIIMGYQIVAFMNATQTLLVDLVPSQGSSITACNNLVRCSLGAGLVAVINAILDALNPGWTYVLLGSICALMGPLIYLETWLGPRCRAKRRARNAFPESSM</sequence>
<dbReference type="STRING" id="765440.A0A0C3GDB8"/>
<protein>
    <recommendedName>
        <fullName evidence="9">Major facilitator superfamily (MFS) profile domain-containing protein</fullName>
    </recommendedName>
</protein>
<dbReference type="EMBL" id="KN832976">
    <property type="protein sequence ID" value="KIM88626.1"/>
    <property type="molecule type" value="Genomic_DNA"/>
</dbReference>
<evidence type="ECO:0000313" key="10">
    <source>
        <dbReference type="EMBL" id="KIM88626.1"/>
    </source>
</evidence>
<dbReference type="PROSITE" id="PS50850">
    <property type="entry name" value="MFS"/>
    <property type="match status" value="1"/>
</dbReference>
<dbReference type="PANTHER" id="PTHR23502:SF51">
    <property type="entry name" value="QUINIDINE RESISTANCE PROTEIN 1-RELATED"/>
    <property type="match status" value="1"/>
</dbReference>
<accession>A0A0C3GDB8</accession>
<dbReference type="PRINTS" id="PR01035">
    <property type="entry name" value="TCRTETA"/>
</dbReference>
<feature type="transmembrane region" description="Helical" evidence="8">
    <location>
        <begin position="387"/>
        <end position="403"/>
    </location>
</feature>
<name>A0A0C3GDB8_PILCF</name>
<proteinExistence type="predicted"/>
<dbReference type="HOGENOM" id="CLU_008455_8_4_1"/>
<feature type="domain" description="Major facilitator superfamily (MFS) profile" evidence="9">
    <location>
        <begin position="52"/>
        <end position="502"/>
    </location>
</feature>
<evidence type="ECO:0000256" key="6">
    <source>
        <dbReference type="ARBA" id="ARBA00023180"/>
    </source>
</evidence>
<dbReference type="InterPro" id="IPR001958">
    <property type="entry name" value="Tet-R_TetA/multi-R_MdtG-like"/>
</dbReference>
<keyword evidence="6" id="KW-0325">Glycoprotein</keyword>
<feature type="transmembrane region" description="Helical" evidence="8">
    <location>
        <begin position="321"/>
        <end position="343"/>
    </location>
</feature>
<dbReference type="Gene3D" id="1.20.1250.20">
    <property type="entry name" value="MFS general substrate transporter like domains"/>
    <property type="match status" value="1"/>
</dbReference>
<keyword evidence="11" id="KW-1185">Reference proteome</keyword>
<feature type="transmembrane region" description="Helical" evidence="8">
    <location>
        <begin position="278"/>
        <end position="301"/>
    </location>
</feature>
<dbReference type="SUPFAM" id="SSF103473">
    <property type="entry name" value="MFS general substrate transporter"/>
    <property type="match status" value="1"/>
</dbReference>
<dbReference type="InParanoid" id="A0A0C3GDB8"/>
<gene>
    <name evidence="10" type="ORF">PILCRDRAFT_233230</name>
</gene>
<dbReference type="InterPro" id="IPR020846">
    <property type="entry name" value="MFS_dom"/>
</dbReference>
<reference evidence="10 11" key="1">
    <citation type="submission" date="2014-04" db="EMBL/GenBank/DDBJ databases">
        <authorList>
            <consortium name="DOE Joint Genome Institute"/>
            <person name="Kuo A."/>
            <person name="Tarkka M."/>
            <person name="Buscot F."/>
            <person name="Kohler A."/>
            <person name="Nagy L.G."/>
            <person name="Floudas D."/>
            <person name="Copeland A."/>
            <person name="Barry K.W."/>
            <person name="Cichocki N."/>
            <person name="Veneault-Fourrey C."/>
            <person name="LaButti K."/>
            <person name="Lindquist E.A."/>
            <person name="Lipzen A."/>
            <person name="Lundell T."/>
            <person name="Morin E."/>
            <person name="Murat C."/>
            <person name="Sun H."/>
            <person name="Tunlid A."/>
            <person name="Henrissat B."/>
            <person name="Grigoriev I.V."/>
            <person name="Hibbett D.S."/>
            <person name="Martin F."/>
            <person name="Nordberg H.P."/>
            <person name="Cantor M.N."/>
            <person name="Hua S.X."/>
        </authorList>
    </citation>
    <scope>NUCLEOTIDE SEQUENCE [LARGE SCALE GENOMIC DNA]</scope>
    <source>
        <strain evidence="10 11">F 1598</strain>
    </source>
</reference>
<dbReference type="GO" id="GO:0140115">
    <property type="term" value="P:export across plasma membrane"/>
    <property type="evidence" value="ECO:0007669"/>
    <property type="project" value="UniProtKB-ARBA"/>
</dbReference>
<feature type="transmembrane region" description="Helical" evidence="8">
    <location>
        <begin position="178"/>
        <end position="196"/>
    </location>
</feature>
<feature type="transmembrane region" description="Helical" evidence="8">
    <location>
        <begin position="476"/>
        <end position="499"/>
    </location>
</feature>
<feature type="transmembrane region" description="Helical" evidence="8">
    <location>
        <begin position="208"/>
        <end position="228"/>
    </location>
</feature>
<dbReference type="Pfam" id="PF07690">
    <property type="entry name" value="MFS_1"/>
    <property type="match status" value="1"/>
</dbReference>
<evidence type="ECO:0000259" key="9">
    <source>
        <dbReference type="PROSITE" id="PS50850"/>
    </source>
</evidence>
<dbReference type="CDD" id="cd17323">
    <property type="entry name" value="MFS_Tpo1_MDR_like"/>
    <property type="match status" value="1"/>
</dbReference>
<reference evidence="11" key="2">
    <citation type="submission" date="2015-01" db="EMBL/GenBank/DDBJ databases">
        <title>Evolutionary Origins and Diversification of the Mycorrhizal Mutualists.</title>
        <authorList>
            <consortium name="DOE Joint Genome Institute"/>
            <consortium name="Mycorrhizal Genomics Consortium"/>
            <person name="Kohler A."/>
            <person name="Kuo A."/>
            <person name="Nagy L.G."/>
            <person name="Floudas D."/>
            <person name="Copeland A."/>
            <person name="Barry K.W."/>
            <person name="Cichocki N."/>
            <person name="Veneault-Fourrey C."/>
            <person name="LaButti K."/>
            <person name="Lindquist E.A."/>
            <person name="Lipzen A."/>
            <person name="Lundell T."/>
            <person name="Morin E."/>
            <person name="Murat C."/>
            <person name="Riley R."/>
            <person name="Ohm R."/>
            <person name="Sun H."/>
            <person name="Tunlid A."/>
            <person name="Henrissat B."/>
            <person name="Grigoriev I.V."/>
            <person name="Hibbett D.S."/>
            <person name="Martin F."/>
        </authorList>
    </citation>
    <scope>NUCLEOTIDE SEQUENCE [LARGE SCALE GENOMIC DNA]</scope>
    <source>
        <strain evidence="11">F 1598</strain>
    </source>
</reference>
<keyword evidence="5 8" id="KW-0472">Membrane</keyword>
<evidence type="ECO:0000256" key="4">
    <source>
        <dbReference type="ARBA" id="ARBA00022989"/>
    </source>
</evidence>
<dbReference type="GO" id="GO:0005886">
    <property type="term" value="C:plasma membrane"/>
    <property type="evidence" value="ECO:0007669"/>
    <property type="project" value="TreeGrafter"/>
</dbReference>
<dbReference type="InterPro" id="IPR036259">
    <property type="entry name" value="MFS_trans_sf"/>
</dbReference>